<keyword evidence="1" id="KW-0472">Membrane</keyword>
<evidence type="ECO:0000313" key="3">
    <source>
        <dbReference type="Proteomes" id="UP000199053"/>
    </source>
</evidence>
<gene>
    <name evidence="2" type="ORF">SAMN05660337_0451</name>
</gene>
<name>A0A1G9BY76_9BACT</name>
<organism evidence="2 3">
    <name type="scientific">Maridesulfovibrio ferrireducens</name>
    <dbReference type="NCBI Taxonomy" id="246191"/>
    <lineage>
        <taxon>Bacteria</taxon>
        <taxon>Pseudomonadati</taxon>
        <taxon>Thermodesulfobacteriota</taxon>
        <taxon>Desulfovibrionia</taxon>
        <taxon>Desulfovibrionales</taxon>
        <taxon>Desulfovibrionaceae</taxon>
        <taxon>Maridesulfovibrio</taxon>
    </lineage>
</organism>
<feature type="transmembrane region" description="Helical" evidence="1">
    <location>
        <begin position="64"/>
        <end position="80"/>
    </location>
</feature>
<evidence type="ECO:0000313" key="2">
    <source>
        <dbReference type="EMBL" id="SDK43895.1"/>
    </source>
</evidence>
<feature type="transmembrane region" description="Helical" evidence="1">
    <location>
        <begin position="165"/>
        <end position="180"/>
    </location>
</feature>
<proteinExistence type="predicted"/>
<dbReference type="RefSeq" id="WP_139167317.1">
    <property type="nucleotide sequence ID" value="NZ_FNGA01000001.1"/>
</dbReference>
<feature type="transmembrane region" description="Helical" evidence="1">
    <location>
        <begin position="39"/>
        <end position="58"/>
    </location>
</feature>
<reference evidence="3" key="1">
    <citation type="submission" date="2016-10" db="EMBL/GenBank/DDBJ databases">
        <authorList>
            <person name="Varghese N."/>
            <person name="Submissions S."/>
        </authorList>
    </citation>
    <scope>NUCLEOTIDE SEQUENCE [LARGE SCALE GENOMIC DNA]</scope>
    <source>
        <strain evidence="3">DSM 16995</strain>
    </source>
</reference>
<dbReference type="Proteomes" id="UP000199053">
    <property type="component" value="Unassembled WGS sequence"/>
</dbReference>
<keyword evidence="3" id="KW-1185">Reference proteome</keyword>
<protein>
    <submittedName>
        <fullName evidence="2">Uncharacterized protein</fullName>
    </submittedName>
</protein>
<sequence length="225" mass="26149">MISREIFLHGQLLIKNKNKGGVEGVSPPPRQEMKSFIKYYTSQIAVWALVILLMGIAGYLPDRFFILILSNIVLVSPFLFSEKAMTCLAYVKSIFSKHGLIKISISIDIALIVVSLVVCTNTIAGYYKGLFDINDIMYFLFLILFLYLFYRNFKRYLMYHLNKEDFVIALLATLAAWILREVHHEYFYLLESFRSYFIDMGLKTFNLGSFIFALNSVFKFKKETI</sequence>
<feature type="transmembrane region" description="Helical" evidence="1">
    <location>
        <begin position="200"/>
        <end position="218"/>
    </location>
</feature>
<keyword evidence="1" id="KW-1133">Transmembrane helix</keyword>
<dbReference type="AlphaFoldDB" id="A0A1G9BY76"/>
<evidence type="ECO:0000256" key="1">
    <source>
        <dbReference type="SAM" id="Phobius"/>
    </source>
</evidence>
<feature type="transmembrane region" description="Helical" evidence="1">
    <location>
        <begin position="136"/>
        <end position="153"/>
    </location>
</feature>
<dbReference type="STRING" id="246191.SAMN05660337_0451"/>
<keyword evidence="1" id="KW-0812">Transmembrane</keyword>
<feature type="transmembrane region" description="Helical" evidence="1">
    <location>
        <begin position="100"/>
        <end position="124"/>
    </location>
</feature>
<accession>A0A1G9BY76</accession>
<dbReference type="EMBL" id="FNGA01000001">
    <property type="protein sequence ID" value="SDK43895.1"/>
    <property type="molecule type" value="Genomic_DNA"/>
</dbReference>